<feature type="coiled-coil region" evidence="2">
    <location>
        <begin position="155"/>
        <end position="189"/>
    </location>
</feature>
<accession>A0A1M5AFC4</accession>
<dbReference type="Gene3D" id="1.10.1740.10">
    <property type="match status" value="1"/>
</dbReference>
<evidence type="ECO:0000313" key="6">
    <source>
        <dbReference type="Proteomes" id="UP000184476"/>
    </source>
</evidence>
<evidence type="ECO:0000256" key="1">
    <source>
        <dbReference type="ARBA" id="ARBA00011344"/>
    </source>
</evidence>
<dbReference type="SUPFAM" id="SSF54427">
    <property type="entry name" value="NTF2-like"/>
    <property type="match status" value="1"/>
</dbReference>
<dbReference type="GO" id="GO:0003677">
    <property type="term" value="F:DNA binding"/>
    <property type="evidence" value="ECO:0007669"/>
    <property type="project" value="InterPro"/>
</dbReference>
<dbReference type="AlphaFoldDB" id="A0A1M5AFC4"/>
<dbReference type="Gene3D" id="3.10.450.50">
    <property type="match status" value="1"/>
</dbReference>
<dbReference type="GO" id="GO:0016987">
    <property type="term" value="F:sigma factor activity"/>
    <property type="evidence" value="ECO:0007669"/>
    <property type="project" value="InterPro"/>
</dbReference>
<evidence type="ECO:0000259" key="4">
    <source>
        <dbReference type="Pfam" id="PF08281"/>
    </source>
</evidence>
<gene>
    <name evidence="5" type="ORF">SAMN05444392_11374</name>
</gene>
<dbReference type="InterPro" id="IPR007627">
    <property type="entry name" value="RNA_pol_sigma70_r2"/>
</dbReference>
<sequence length="295" mass="32921">MSNHSWLVEQFEAHRNHLQAVAYRILGTLSEADDAIQETWIRLSRSDTSRVENMGGWLTTIVSRVCLDMLRSRKSRREELTMDNIPELVTSHQDRSDPENEALMADSVGFAMLVVLEKLNPAERIAFVLHDIFSLSFSEIAPIIGRNETATRQLASRARRRVRGVESTLQTAEAELKRKRELIDAFIAASRNGDFEKLLTVLDPNVVLRNDTAFPPAVNTPVVHGSQAVAKQFTGRAHGAKPVLVNGSVGAVIGPLSHPVFVLEFKIVDDKITEMEMIADQARLSQLDLAILNDY</sequence>
<dbReference type="NCBIfam" id="TIGR02937">
    <property type="entry name" value="sigma70-ECF"/>
    <property type="match status" value="1"/>
</dbReference>
<dbReference type="InterPro" id="IPR013324">
    <property type="entry name" value="RNA_pol_sigma_r3/r4-like"/>
</dbReference>
<evidence type="ECO:0000313" key="5">
    <source>
        <dbReference type="EMBL" id="SHF28845.1"/>
    </source>
</evidence>
<dbReference type="GO" id="GO:0006352">
    <property type="term" value="P:DNA-templated transcription initiation"/>
    <property type="evidence" value="ECO:0007669"/>
    <property type="project" value="InterPro"/>
</dbReference>
<dbReference type="Pfam" id="PF08281">
    <property type="entry name" value="Sigma70_r4_2"/>
    <property type="match status" value="1"/>
</dbReference>
<dbReference type="Gene3D" id="1.10.10.10">
    <property type="entry name" value="Winged helix-like DNA-binding domain superfamily/Winged helix DNA-binding domain"/>
    <property type="match status" value="1"/>
</dbReference>
<dbReference type="InterPro" id="IPR013249">
    <property type="entry name" value="RNA_pol_sigma70_r4_t2"/>
</dbReference>
<dbReference type="PANTHER" id="PTHR30173">
    <property type="entry name" value="SIGMA 19 FACTOR"/>
    <property type="match status" value="1"/>
</dbReference>
<dbReference type="PANTHER" id="PTHR30173:SF43">
    <property type="entry name" value="ECF RNA POLYMERASE SIGMA FACTOR SIGI-RELATED"/>
    <property type="match status" value="1"/>
</dbReference>
<dbReference type="InterPro" id="IPR032710">
    <property type="entry name" value="NTF2-like_dom_sf"/>
</dbReference>
<dbReference type="InterPro" id="IPR013325">
    <property type="entry name" value="RNA_pol_sigma_r2"/>
</dbReference>
<reference evidence="5 6" key="1">
    <citation type="submission" date="2016-11" db="EMBL/GenBank/DDBJ databases">
        <authorList>
            <person name="Jaros S."/>
            <person name="Januszkiewicz K."/>
            <person name="Wedrychowicz H."/>
        </authorList>
    </citation>
    <scope>NUCLEOTIDE SEQUENCE [LARGE SCALE GENOMIC DNA]</scope>
    <source>
        <strain evidence="5 6">DSM 44666</strain>
    </source>
</reference>
<dbReference type="SUPFAM" id="SSF88659">
    <property type="entry name" value="Sigma3 and sigma4 domains of RNA polymerase sigma factors"/>
    <property type="match status" value="1"/>
</dbReference>
<dbReference type="InterPro" id="IPR014284">
    <property type="entry name" value="RNA_pol_sigma-70_dom"/>
</dbReference>
<keyword evidence="6" id="KW-1185">Reference proteome</keyword>
<feature type="domain" description="RNA polymerase sigma factor 70 region 4 type 2" evidence="4">
    <location>
        <begin position="113"/>
        <end position="161"/>
    </location>
</feature>
<name>A0A1M5AFC4_9BACL</name>
<organism evidence="5 6">
    <name type="scientific">Seinonella peptonophila</name>
    <dbReference type="NCBI Taxonomy" id="112248"/>
    <lineage>
        <taxon>Bacteria</taxon>
        <taxon>Bacillati</taxon>
        <taxon>Bacillota</taxon>
        <taxon>Bacilli</taxon>
        <taxon>Bacillales</taxon>
        <taxon>Thermoactinomycetaceae</taxon>
        <taxon>Seinonella</taxon>
    </lineage>
</organism>
<comment type="subunit">
    <text evidence="1">Interacts transiently with the RNA polymerase catalytic core formed by RpoA, RpoB, RpoC and RpoZ (2 alpha, 1 beta, 1 beta' and 1 omega subunit) to form the RNA polymerase holoenzyme that can initiate transcription.</text>
</comment>
<protein>
    <submittedName>
        <fullName evidence="5">RNA polymerase sigma-70 factor, ECF subfamily</fullName>
    </submittedName>
</protein>
<dbReference type="Proteomes" id="UP000184476">
    <property type="component" value="Unassembled WGS sequence"/>
</dbReference>
<dbReference type="InterPro" id="IPR052704">
    <property type="entry name" value="ECF_Sigma-70_Domain"/>
</dbReference>
<proteinExistence type="predicted"/>
<dbReference type="RefSeq" id="WP_073157028.1">
    <property type="nucleotide sequence ID" value="NZ_FQVL01000013.1"/>
</dbReference>
<feature type="domain" description="RNA polymerase sigma-70 region 2" evidence="3">
    <location>
        <begin position="11"/>
        <end position="75"/>
    </location>
</feature>
<dbReference type="OrthoDB" id="3211555at2"/>
<evidence type="ECO:0000256" key="2">
    <source>
        <dbReference type="SAM" id="Coils"/>
    </source>
</evidence>
<keyword evidence="2" id="KW-0175">Coiled coil</keyword>
<evidence type="ECO:0000259" key="3">
    <source>
        <dbReference type="Pfam" id="PF04542"/>
    </source>
</evidence>
<dbReference type="InterPro" id="IPR036388">
    <property type="entry name" value="WH-like_DNA-bd_sf"/>
</dbReference>
<dbReference type="Pfam" id="PF04542">
    <property type="entry name" value="Sigma70_r2"/>
    <property type="match status" value="1"/>
</dbReference>
<dbReference type="STRING" id="112248.SAMN05444392_11374"/>
<dbReference type="EMBL" id="FQVL01000013">
    <property type="protein sequence ID" value="SHF28845.1"/>
    <property type="molecule type" value="Genomic_DNA"/>
</dbReference>
<dbReference type="SUPFAM" id="SSF88946">
    <property type="entry name" value="Sigma2 domain of RNA polymerase sigma factors"/>
    <property type="match status" value="1"/>
</dbReference>